<dbReference type="CDD" id="cd00928">
    <property type="entry name" value="Cyt_c_Oxidase_VIIa"/>
    <property type="match status" value="1"/>
</dbReference>
<evidence type="ECO:0000256" key="9">
    <source>
        <dbReference type="ARBA" id="ARBA00023128"/>
    </source>
</evidence>
<reference evidence="16" key="1">
    <citation type="submission" date="2018-12" db="EMBL/GenBank/DDBJ databases">
        <authorList>
            <person name="Yazar S."/>
        </authorList>
    </citation>
    <scope>NUCLEOTIDE SEQUENCE [LARGE SCALE GENOMIC DNA]</scope>
</reference>
<dbReference type="Gene3D" id="4.10.91.10">
    <property type="entry name" value="Cytochrome c oxidase, subunit VIIa"/>
    <property type="match status" value="1"/>
</dbReference>
<dbReference type="GO" id="GO:0002082">
    <property type="term" value="P:regulation of oxidative phosphorylation"/>
    <property type="evidence" value="ECO:0007669"/>
    <property type="project" value="TreeGrafter"/>
</dbReference>
<keyword evidence="6" id="KW-0809">Transit peptide</keyword>
<evidence type="ECO:0000256" key="13">
    <source>
        <dbReference type="ARBA" id="ARBA00049614"/>
    </source>
</evidence>
<dbReference type="GO" id="GO:0097250">
    <property type="term" value="P:mitochondrial respirasome assembly"/>
    <property type="evidence" value="ECO:0007669"/>
    <property type="project" value="TreeGrafter"/>
</dbReference>
<dbReference type="Pfam" id="PF02238">
    <property type="entry name" value="COX7a"/>
    <property type="match status" value="1"/>
</dbReference>
<comment type="similarity">
    <text evidence="3">Belongs to the cytochrome c oxidase VIIa family.</text>
</comment>
<keyword evidence="5" id="KW-0999">Mitochondrion inner membrane</keyword>
<dbReference type="FunFam" id="4.10.91.10:FF:000001">
    <property type="entry name" value="Cytochrome c oxidase subunit 7A1, mitochondrial"/>
    <property type="match status" value="1"/>
</dbReference>
<dbReference type="InterPro" id="IPR039297">
    <property type="entry name" value="COX7a"/>
</dbReference>
<dbReference type="Proteomes" id="UP000314987">
    <property type="component" value="Unassembled WGS sequence"/>
</dbReference>
<evidence type="ECO:0000256" key="7">
    <source>
        <dbReference type="ARBA" id="ARBA00022989"/>
    </source>
</evidence>
<keyword evidence="9" id="KW-0496">Mitochondrion</keyword>
<dbReference type="GeneTree" id="ENSGT00940000162305"/>
<evidence type="ECO:0000256" key="4">
    <source>
        <dbReference type="ARBA" id="ARBA00022692"/>
    </source>
</evidence>
<comment type="pathway">
    <text evidence="2">Energy metabolism; oxidative phosphorylation.</text>
</comment>
<evidence type="ECO:0000313" key="16">
    <source>
        <dbReference type="Proteomes" id="UP000314987"/>
    </source>
</evidence>
<evidence type="ECO:0000256" key="3">
    <source>
        <dbReference type="ARBA" id="ARBA00009331"/>
    </source>
</evidence>
<reference evidence="15" key="2">
    <citation type="submission" date="2025-08" db="UniProtKB">
        <authorList>
            <consortium name="Ensembl"/>
        </authorList>
    </citation>
    <scope>IDENTIFICATION</scope>
</reference>
<comment type="subcellular location">
    <subcellularLocation>
        <location evidence="1">Mitochondrion inner membrane</location>
        <topology evidence="1">Single-pass membrane protein</topology>
    </subcellularLocation>
</comment>
<dbReference type="GO" id="GO:0016491">
    <property type="term" value="F:oxidoreductase activity"/>
    <property type="evidence" value="ECO:0007669"/>
    <property type="project" value="UniProtKB-KW"/>
</dbReference>
<keyword evidence="7 14" id="KW-1133">Transmembrane helix</keyword>
<dbReference type="OrthoDB" id="5966508at2759"/>
<evidence type="ECO:0000256" key="6">
    <source>
        <dbReference type="ARBA" id="ARBA00022946"/>
    </source>
</evidence>
<evidence type="ECO:0000313" key="15">
    <source>
        <dbReference type="Ensembl" id="ENSVURP00010030819.1"/>
    </source>
</evidence>
<dbReference type="GO" id="GO:0045277">
    <property type="term" value="C:respiratory chain complex IV"/>
    <property type="evidence" value="ECO:0007669"/>
    <property type="project" value="InterPro"/>
</dbReference>
<dbReference type="PANTHER" id="PTHR10510:SF5">
    <property type="entry name" value="CYTOCHROME C OXIDASE SUBUNIT 7A1, MITOCHONDRIAL"/>
    <property type="match status" value="1"/>
</dbReference>
<proteinExistence type="inferred from homology"/>
<gene>
    <name evidence="15" type="primary">LOC114038126</name>
</gene>
<dbReference type="InterPro" id="IPR036539">
    <property type="entry name" value="Cyt_c_oxidase_su7a_sf"/>
</dbReference>
<evidence type="ECO:0000256" key="8">
    <source>
        <dbReference type="ARBA" id="ARBA00023002"/>
    </source>
</evidence>
<evidence type="ECO:0000256" key="12">
    <source>
        <dbReference type="ARBA" id="ARBA00041986"/>
    </source>
</evidence>
<dbReference type="SUPFAM" id="SSF81419">
    <property type="entry name" value="Mitochondrial cytochrome c oxidase subunit VIIa"/>
    <property type="match status" value="1"/>
</dbReference>
<dbReference type="GO" id="GO:0006123">
    <property type="term" value="P:mitochondrial electron transport, cytochrome c to oxygen"/>
    <property type="evidence" value="ECO:0007669"/>
    <property type="project" value="InterPro"/>
</dbReference>
<evidence type="ECO:0000256" key="11">
    <source>
        <dbReference type="ARBA" id="ARBA00040382"/>
    </source>
</evidence>
<keyword evidence="10 14" id="KW-0472">Membrane</keyword>
<dbReference type="PANTHER" id="PTHR10510">
    <property type="entry name" value="CYTOCHROME C OXIDASE POLYPEPTIDE 7A"/>
    <property type="match status" value="1"/>
</dbReference>
<dbReference type="RefSeq" id="XP_027711077.1">
    <property type="nucleotide sequence ID" value="XM_027855276.1"/>
</dbReference>
<accession>A0A4X2LZ23</accession>
<keyword evidence="4 14" id="KW-0812">Transmembrane</keyword>
<dbReference type="GeneID" id="114038126"/>
<dbReference type="Ensembl" id="ENSVURT00010035093.1">
    <property type="protein sequence ID" value="ENSVURP00010030819.1"/>
    <property type="gene ID" value="ENSVURG00010023573.1"/>
</dbReference>
<organism evidence="15 16">
    <name type="scientific">Vombatus ursinus</name>
    <name type="common">Common wombat</name>
    <dbReference type="NCBI Taxonomy" id="29139"/>
    <lineage>
        <taxon>Eukaryota</taxon>
        <taxon>Metazoa</taxon>
        <taxon>Chordata</taxon>
        <taxon>Craniata</taxon>
        <taxon>Vertebrata</taxon>
        <taxon>Euteleostomi</taxon>
        <taxon>Mammalia</taxon>
        <taxon>Metatheria</taxon>
        <taxon>Diprotodontia</taxon>
        <taxon>Vombatidae</taxon>
        <taxon>Vombatus</taxon>
    </lineage>
</organism>
<sequence>MRGLLVSHTRALLRSFSSSARNLFQNKVAEKQKLFQENNDLPVYLKGGPTDRLLYGTTMVIALGGTGYSVFFLGWASFPHSNKK</sequence>
<evidence type="ECO:0000256" key="14">
    <source>
        <dbReference type="SAM" id="Phobius"/>
    </source>
</evidence>
<dbReference type="GO" id="GO:0005743">
    <property type="term" value="C:mitochondrial inner membrane"/>
    <property type="evidence" value="ECO:0007669"/>
    <property type="project" value="UniProtKB-SubCell"/>
</dbReference>
<evidence type="ECO:0000256" key="1">
    <source>
        <dbReference type="ARBA" id="ARBA00004434"/>
    </source>
</evidence>
<evidence type="ECO:0000256" key="5">
    <source>
        <dbReference type="ARBA" id="ARBA00022792"/>
    </source>
</evidence>
<name>A0A4X2LZ23_VOMUR</name>
<dbReference type="AlphaFoldDB" id="A0A4X2LZ23"/>
<protein>
    <recommendedName>
        <fullName evidence="11">Cytochrome c oxidase subunit 7A1, mitochondrial</fullName>
    </recommendedName>
    <alternativeName>
        <fullName evidence="12">Cytochrome c oxidase subunit VIIa-heart</fullName>
    </alternativeName>
</protein>
<evidence type="ECO:0000256" key="2">
    <source>
        <dbReference type="ARBA" id="ARBA00004673"/>
    </source>
</evidence>
<comment type="function">
    <text evidence="13">Component of the mitochondrial respiratory complex IV (CIV, also named cytochrome c oxidase complex), the last enzyme in the mitochondrial electron transport chain which drives oxidative phosphorylation. The CIV complex is the component of the respiratory chain that catalyzes the reduction of oxygen to water. Acts as an assembly factor that specifically drives the homodimerization of CIV complexes, mediating the formation of mitochondrial respiratory supercomplexes (respirasomes) containing two CIV: supercomplxes with two molecules of CIV show improved activity. Despite being highly expressed in brown adipose tissue, not required for thermogenesis.</text>
</comment>
<evidence type="ECO:0000256" key="10">
    <source>
        <dbReference type="ARBA" id="ARBA00023136"/>
    </source>
</evidence>
<dbReference type="InterPro" id="IPR003177">
    <property type="entry name" value="Cytc_oxidase_su7a_met"/>
</dbReference>
<keyword evidence="8" id="KW-0560">Oxidoreductase</keyword>
<keyword evidence="16" id="KW-1185">Reference proteome</keyword>
<feature type="transmembrane region" description="Helical" evidence="14">
    <location>
        <begin position="53"/>
        <end position="78"/>
    </location>
</feature>
<reference evidence="15" key="3">
    <citation type="submission" date="2025-09" db="UniProtKB">
        <authorList>
            <consortium name="Ensembl"/>
        </authorList>
    </citation>
    <scope>IDENTIFICATION</scope>
</reference>